<keyword evidence="1" id="KW-1133">Transmembrane helix</keyword>
<name>A0A0A1U4W3_ENTIV</name>
<dbReference type="EMBL" id="KB206665">
    <property type="protein sequence ID" value="ELP89296.1"/>
    <property type="molecule type" value="Genomic_DNA"/>
</dbReference>
<dbReference type="Proteomes" id="UP000014680">
    <property type="component" value="Unassembled WGS sequence"/>
</dbReference>
<evidence type="ECO:0000313" key="3">
    <source>
        <dbReference type="Proteomes" id="UP000014680"/>
    </source>
</evidence>
<dbReference type="VEuPathDB" id="AmoebaDB:EIN_433880"/>
<organism evidence="2 3">
    <name type="scientific">Entamoeba invadens IP1</name>
    <dbReference type="NCBI Taxonomy" id="370355"/>
    <lineage>
        <taxon>Eukaryota</taxon>
        <taxon>Amoebozoa</taxon>
        <taxon>Evosea</taxon>
        <taxon>Archamoebae</taxon>
        <taxon>Mastigamoebida</taxon>
        <taxon>Entamoebidae</taxon>
        <taxon>Entamoeba</taxon>
    </lineage>
</organism>
<reference evidence="2 3" key="1">
    <citation type="submission" date="2012-10" db="EMBL/GenBank/DDBJ databases">
        <authorList>
            <person name="Zafar N."/>
            <person name="Inman J."/>
            <person name="Hall N."/>
            <person name="Lorenzi H."/>
            <person name="Caler E."/>
        </authorList>
    </citation>
    <scope>NUCLEOTIDE SEQUENCE [LARGE SCALE GENOMIC DNA]</scope>
    <source>
        <strain evidence="2 3">IP1</strain>
    </source>
</reference>
<protein>
    <submittedName>
        <fullName evidence="2">Uncharacterized protein</fullName>
    </submittedName>
</protein>
<evidence type="ECO:0000256" key="1">
    <source>
        <dbReference type="SAM" id="Phobius"/>
    </source>
</evidence>
<dbReference type="RefSeq" id="XP_004256067.1">
    <property type="nucleotide sequence ID" value="XM_004256019.1"/>
</dbReference>
<proteinExistence type="predicted"/>
<keyword evidence="3" id="KW-1185">Reference proteome</keyword>
<dbReference type="GeneID" id="14888278"/>
<feature type="non-terminal residue" evidence="2">
    <location>
        <position position="1"/>
    </location>
</feature>
<accession>A0A0A1U4W3</accession>
<dbReference type="KEGG" id="eiv:EIN_433880"/>
<sequence length="53" mass="6174">MVTPVLDIKDIFINQKYVKTIIIFSLCLHQKLHLNMIVNYLFIIPCIVTLVTV</sequence>
<keyword evidence="1" id="KW-0812">Transmembrane</keyword>
<feature type="non-terminal residue" evidence="2">
    <location>
        <position position="53"/>
    </location>
</feature>
<keyword evidence="1" id="KW-0472">Membrane</keyword>
<feature type="transmembrane region" description="Helical" evidence="1">
    <location>
        <begin position="32"/>
        <end position="51"/>
    </location>
</feature>
<evidence type="ECO:0000313" key="2">
    <source>
        <dbReference type="EMBL" id="ELP89296.1"/>
    </source>
</evidence>
<gene>
    <name evidence="2" type="ORF">EIN_433880</name>
</gene>
<dbReference type="AlphaFoldDB" id="A0A0A1U4W3"/>